<dbReference type="InterPro" id="IPR032675">
    <property type="entry name" value="LRR_dom_sf"/>
</dbReference>
<gene>
    <name evidence="2" type="ORF">D9Q98_001371</name>
</gene>
<dbReference type="Gene3D" id="3.80.10.10">
    <property type="entry name" value="Ribonuclease Inhibitor"/>
    <property type="match status" value="1"/>
</dbReference>
<reference evidence="2" key="1">
    <citation type="journal article" date="2019" name="Plant J.">
        <title>Chlorella vulgaris genome assembly and annotation reveals the molecular basis for metabolic acclimation to high light conditions.</title>
        <authorList>
            <person name="Cecchin M."/>
            <person name="Marcolungo L."/>
            <person name="Rossato M."/>
            <person name="Girolomoni L."/>
            <person name="Cosentino E."/>
            <person name="Cuine S."/>
            <person name="Li-Beisson Y."/>
            <person name="Delledonne M."/>
            <person name="Ballottari M."/>
        </authorList>
    </citation>
    <scope>NUCLEOTIDE SEQUENCE</scope>
    <source>
        <strain evidence="2">211/11P</strain>
    </source>
</reference>
<dbReference type="EMBL" id="SIDB01000001">
    <property type="protein sequence ID" value="KAI3438957.1"/>
    <property type="molecule type" value="Genomic_DNA"/>
</dbReference>
<dbReference type="OrthoDB" id="25838at2759"/>
<reference evidence="2" key="2">
    <citation type="submission" date="2020-11" db="EMBL/GenBank/DDBJ databases">
        <authorList>
            <person name="Cecchin M."/>
            <person name="Marcolungo L."/>
            <person name="Rossato M."/>
            <person name="Girolomoni L."/>
            <person name="Cosentino E."/>
            <person name="Cuine S."/>
            <person name="Li-Beisson Y."/>
            <person name="Delledonne M."/>
            <person name="Ballottari M."/>
        </authorList>
    </citation>
    <scope>NUCLEOTIDE SEQUENCE</scope>
    <source>
        <strain evidence="2">211/11P</strain>
        <tissue evidence="2">Whole cell</tissue>
    </source>
</reference>
<dbReference type="SUPFAM" id="SSF52058">
    <property type="entry name" value="L domain-like"/>
    <property type="match status" value="1"/>
</dbReference>
<dbReference type="AlphaFoldDB" id="A0A9D4U070"/>
<evidence type="ECO:0000313" key="2">
    <source>
        <dbReference type="EMBL" id="KAI3438957.1"/>
    </source>
</evidence>
<proteinExistence type="predicted"/>
<comment type="caution">
    <text evidence="2">The sequence shown here is derived from an EMBL/GenBank/DDBJ whole genome shotgun (WGS) entry which is preliminary data.</text>
</comment>
<keyword evidence="3" id="KW-1185">Reference proteome</keyword>
<accession>A0A9D4U070</accession>
<dbReference type="Proteomes" id="UP001055712">
    <property type="component" value="Unassembled WGS sequence"/>
</dbReference>
<dbReference type="PANTHER" id="PTHR45752">
    <property type="entry name" value="LEUCINE-RICH REPEAT-CONTAINING"/>
    <property type="match status" value="1"/>
</dbReference>
<dbReference type="PANTHER" id="PTHR45752:SF187">
    <property type="entry name" value="LEUCINE-RICH REPEAT AND IQ DOMAIN-CONTAINING PROTEIN 4"/>
    <property type="match status" value="1"/>
</dbReference>
<dbReference type="GO" id="GO:0005930">
    <property type="term" value="C:axoneme"/>
    <property type="evidence" value="ECO:0007669"/>
    <property type="project" value="UniProtKB-SubCell"/>
</dbReference>
<protein>
    <submittedName>
        <fullName evidence="2">Uncharacterized protein</fullName>
    </submittedName>
</protein>
<evidence type="ECO:0000313" key="3">
    <source>
        <dbReference type="Proteomes" id="UP001055712"/>
    </source>
</evidence>
<comment type="subcellular location">
    <subcellularLocation>
        <location evidence="1">Cytoplasm</location>
        <location evidence="1">Cytoskeleton</location>
        <location evidence="1">Cilium axoneme</location>
    </subcellularLocation>
</comment>
<sequence>MPQLVSLSLDINFSEAGQPSLALETLTRLTRLRLQAARRSRAPPRLVRSVLLAAPLSLRRLELHAIDVLLGEHWWPQLPQGHHLAHQGGAEGFDQHGAGSEEEVEDGAQLEGQQAVAEAAALAGQPAAVANGQPAGRRTYSASTIRRCLARLEALELGRCHVSRDFQCVLPSCRALTSLHFAPDDCSPQCVEFIARCSSLQDLVLGRYNDYRLRGLPSGALPQLTRLKISSSSELMKLHPSWCCLPKLLCFELESCEHLLHLPLEMSTLTQLQRLSLSHQHLEEGFPWHLTGLSQLTYIAVAASSLEHLPEGPYLRNLRHLNCFANNLTSVPPALLAHPELGAPALRRLDLSCNYNHQLSAADVAVCSHLTALTFLDLSRRSEHAEAHGARLVDELRAALPHCTILA</sequence>
<dbReference type="InterPro" id="IPR050715">
    <property type="entry name" value="LRR-SigEffector_domain"/>
</dbReference>
<organism evidence="2 3">
    <name type="scientific">Chlorella vulgaris</name>
    <name type="common">Green alga</name>
    <dbReference type="NCBI Taxonomy" id="3077"/>
    <lineage>
        <taxon>Eukaryota</taxon>
        <taxon>Viridiplantae</taxon>
        <taxon>Chlorophyta</taxon>
        <taxon>core chlorophytes</taxon>
        <taxon>Trebouxiophyceae</taxon>
        <taxon>Chlorellales</taxon>
        <taxon>Chlorellaceae</taxon>
        <taxon>Chlorella clade</taxon>
        <taxon>Chlorella</taxon>
    </lineage>
</organism>
<evidence type="ECO:0000256" key="1">
    <source>
        <dbReference type="ARBA" id="ARBA00004430"/>
    </source>
</evidence>
<name>A0A9D4U070_CHLVU</name>